<name>A0A841DW77_9ACTN</name>
<sequence>MPITLSSRFARRAALAGAAATLSLALGACSASFNAPTLQPYQAAEGTNLESGQLKLRNLLVLADAQGKGELHGVIVNDGDNADTLVGIAQAAAGTQDGQSGGWQPGEVTFAGIKGPIELQPSAALLLAGTTAAEAAGTATTQPATPSTPATSGAPSTPATPKTSGAPSTPTSPAATETPSASSPGAENNGPAITVTGAKPGQMVNVTITFGQAAPISAYVPVLTDDHYSPTPLPAG</sequence>
<dbReference type="AlphaFoldDB" id="A0A841DW77"/>
<comment type="caution">
    <text evidence="3">The sequence shown here is derived from an EMBL/GenBank/DDBJ whole genome shotgun (WGS) entry which is preliminary data.</text>
</comment>
<feature type="region of interest" description="Disordered" evidence="1">
    <location>
        <begin position="136"/>
        <end position="196"/>
    </location>
</feature>
<dbReference type="RefSeq" id="WP_184837157.1">
    <property type="nucleotide sequence ID" value="NZ_BAAAVN010000003.1"/>
</dbReference>
<feature type="compositionally biased region" description="Low complexity" evidence="1">
    <location>
        <begin position="136"/>
        <end position="186"/>
    </location>
</feature>
<accession>A0A841DW77</accession>
<protein>
    <recommendedName>
        <fullName evidence="5">Lipoprotein</fullName>
    </recommendedName>
</protein>
<reference evidence="3 4" key="1">
    <citation type="submission" date="2020-08" db="EMBL/GenBank/DDBJ databases">
        <title>Sequencing the genomes of 1000 actinobacteria strains.</title>
        <authorList>
            <person name="Klenk H.-P."/>
        </authorList>
    </citation>
    <scope>NUCLEOTIDE SEQUENCE [LARGE SCALE GENOMIC DNA]</scope>
    <source>
        <strain evidence="3 4">DSM 17294</strain>
    </source>
</reference>
<proteinExistence type="predicted"/>
<dbReference type="EMBL" id="JACHNF010000001">
    <property type="protein sequence ID" value="MBB5981000.1"/>
    <property type="molecule type" value="Genomic_DNA"/>
</dbReference>
<evidence type="ECO:0000256" key="2">
    <source>
        <dbReference type="SAM" id="SignalP"/>
    </source>
</evidence>
<evidence type="ECO:0008006" key="5">
    <source>
        <dbReference type="Google" id="ProtNLM"/>
    </source>
</evidence>
<dbReference type="Proteomes" id="UP000558997">
    <property type="component" value="Unassembled WGS sequence"/>
</dbReference>
<organism evidence="3 4">
    <name type="scientific">Kribbella solani</name>
    <dbReference type="NCBI Taxonomy" id="236067"/>
    <lineage>
        <taxon>Bacteria</taxon>
        <taxon>Bacillati</taxon>
        <taxon>Actinomycetota</taxon>
        <taxon>Actinomycetes</taxon>
        <taxon>Propionibacteriales</taxon>
        <taxon>Kribbellaceae</taxon>
        <taxon>Kribbella</taxon>
    </lineage>
</organism>
<keyword evidence="2" id="KW-0732">Signal</keyword>
<gene>
    <name evidence="3" type="ORF">HDA44_004341</name>
</gene>
<keyword evidence="4" id="KW-1185">Reference proteome</keyword>
<evidence type="ECO:0000313" key="4">
    <source>
        <dbReference type="Proteomes" id="UP000558997"/>
    </source>
</evidence>
<evidence type="ECO:0000313" key="3">
    <source>
        <dbReference type="EMBL" id="MBB5981000.1"/>
    </source>
</evidence>
<feature type="chain" id="PRO_5039102715" description="Lipoprotein" evidence="2">
    <location>
        <begin position="31"/>
        <end position="236"/>
    </location>
</feature>
<feature type="signal peptide" evidence="2">
    <location>
        <begin position="1"/>
        <end position="30"/>
    </location>
</feature>
<evidence type="ECO:0000256" key="1">
    <source>
        <dbReference type="SAM" id="MobiDB-lite"/>
    </source>
</evidence>